<dbReference type="Ensembl" id="ENSEBUT00000024409.1">
    <property type="protein sequence ID" value="ENSEBUP00000023833.1"/>
    <property type="gene ID" value="ENSEBUG00000014684.1"/>
</dbReference>
<feature type="region of interest" description="Disordered" evidence="10">
    <location>
        <begin position="180"/>
        <end position="215"/>
    </location>
</feature>
<evidence type="ECO:0000256" key="3">
    <source>
        <dbReference type="ARBA" id="ARBA00022692"/>
    </source>
</evidence>
<keyword evidence="3 9" id="KW-0812">Transmembrane</keyword>
<dbReference type="AlphaFoldDB" id="A0A8C4R234"/>
<keyword evidence="5 11" id="KW-1133">Transmembrane helix</keyword>
<evidence type="ECO:0000313" key="14">
    <source>
        <dbReference type="Proteomes" id="UP000694388"/>
    </source>
</evidence>
<evidence type="ECO:0000256" key="7">
    <source>
        <dbReference type="ARBA" id="ARBA00023136"/>
    </source>
</evidence>
<keyword evidence="7 11" id="KW-0472">Membrane</keyword>
<feature type="transmembrane region" description="Helical" evidence="11">
    <location>
        <begin position="306"/>
        <end position="325"/>
    </location>
</feature>
<dbReference type="Gene3D" id="1.10.287.70">
    <property type="match status" value="1"/>
</dbReference>
<dbReference type="PANTHER" id="PTHR11003:SF346">
    <property type="entry name" value="POTASSIUM CHANNEL SUBFAMILY K MEMBER 18"/>
    <property type="match status" value="1"/>
</dbReference>
<evidence type="ECO:0000256" key="11">
    <source>
        <dbReference type="SAM" id="Phobius"/>
    </source>
</evidence>
<dbReference type="InterPro" id="IPR003280">
    <property type="entry name" value="2pore_dom_K_chnl"/>
</dbReference>
<feature type="domain" description="Potassium channel" evidence="12">
    <location>
        <begin position="260"/>
        <end position="332"/>
    </location>
</feature>
<comment type="similarity">
    <text evidence="9">Belongs to the two pore domain potassium channel (TC 1.A.1.8) family.</text>
</comment>
<dbReference type="Pfam" id="PF07885">
    <property type="entry name" value="Ion_trans_2"/>
    <property type="match status" value="2"/>
</dbReference>
<accession>A0A8C4R234</accession>
<dbReference type="GO" id="GO:0015271">
    <property type="term" value="F:outward rectifier potassium channel activity"/>
    <property type="evidence" value="ECO:0007669"/>
    <property type="project" value="TreeGrafter"/>
</dbReference>
<dbReference type="GO" id="GO:0030322">
    <property type="term" value="P:stabilization of membrane potential"/>
    <property type="evidence" value="ECO:0007669"/>
    <property type="project" value="TreeGrafter"/>
</dbReference>
<evidence type="ECO:0000313" key="13">
    <source>
        <dbReference type="Ensembl" id="ENSEBUP00000023833.1"/>
    </source>
</evidence>
<name>A0A8C4R234_EPTBU</name>
<organism evidence="13 14">
    <name type="scientific">Eptatretus burgeri</name>
    <name type="common">Inshore hagfish</name>
    <dbReference type="NCBI Taxonomy" id="7764"/>
    <lineage>
        <taxon>Eukaryota</taxon>
        <taxon>Metazoa</taxon>
        <taxon>Chordata</taxon>
        <taxon>Craniata</taxon>
        <taxon>Vertebrata</taxon>
        <taxon>Cyclostomata</taxon>
        <taxon>Myxini</taxon>
        <taxon>Myxiniformes</taxon>
        <taxon>Myxinidae</taxon>
        <taxon>Eptatretinae</taxon>
        <taxon>Eptatretus</taxon>
    </lineage>
</organism>
<keyword evidence="6 9" id="KW-0406">Ion transport</keyword>
<dbReference type="SUPFAM" id="SSF81324">
    <property type="entry name" value="Voltage-gated potassium channels"/>
    <property type="match status" value="2"/>
</dbReference>
<evidence type="ECO:0000256" key="9">
    <source>
        <dbReference type="RuleBase" id="RU003857"/>
    </source>
</evidence>
<proteinExistence type="inferred from homology"/>
<evidence type="ECO:0000256" key="1">
    <source>
        <dbReference type="ARBA" id="ARBA00004141"/>
    </source>
</evidence>
<dbReference type="GO" id="GO:0022841">
    <property type="term" value="F:potassium ion leak channel activity"/>
    <property type="evidence" value="ECO:0007669"/>
    <property type="project" value="TreeGrafter"/>
</dbReference>
<keyword evidence="14" id="KW-1185">Reference proteome</keyword>
<evidence type="ECO:0000256" key="2">
    <source>
        <dbReference type="ARBA" id="ARBA00022448"/>
    </source>
</evidence>
<feature type="transmembrane region" description="Helical" evidence="11">
    <location>
        <begin position="21"/>
        <end position="42"/>
    </location>
</feature>
<reference evidence="13" key="2">
    <citation type="submission" date="2025-09" db="UniProtKB">
        <authorList>
            <consortium name="Ensembl"/>
        </authorList>
    </citation>
    <scope>IDENTIFICATION</scope>
</reference>
<feature type="transmembrane region" description="Helical" evidence="11">
    <location>
        <begin position="109"/>
        <end position="129"/>
    </location>
</feature>
<dbReference type="Proteomes" id="UP000694388">
    <property type="component" value="Unplaced"/>
</dbReference>
<feature type="transmembrane region" description="Helical" evidence="11">
    <location>
        <begin position="279"/>
        <end position="300"/>
    </location>
</feature>
<dbReference type="GeneTree" id="ENSGT00940000165789"/>
<evidence type="ECO:0000256" key="6">
    <source>
        <dbReference type="ARBA" id="ARBA00023065"/>
    </source>
</evidence>
<evidence type="ECO:0000256" key="10">
    <source>
        <dbReference type="SAM" id="MobiDB-lite"/>
    </source>
</evidence>
<sequence length="353" mass="39529">MGAKLGCGWSSGQIVRETSTHILLIGLLVVFAFLGAVAFSFIERPSENERDRLAQNRLDTLVEQIVNRTLLFYKEASHLSADENKTEELQMFLQSKLKSLSGEIPDYGLQWSFLGSLFFCCTVFTTIGYGHIAPSTNLGKVVCMLYATIGIPLMLLVLTDLGDLFARGLTRCYTSIKHRATTPPGGDGEEHHKLAPPGSAEGPCTKQSIRNDTNNGEQSVARIMENIEIRPKPEESAEDTAGSERESKALDVPFSLIFLIVFAYLMVGAILLPCWEKWGYLDAFYFCFVTMTTIGLGDIVPKHPNFFMLTSVYIIIGMAVISMAFKLTQERIYNLYSKVFNNEERKFRLDRIK</sequence>
<protein>
    <recommendedName>
        <fullName evidence="12">Potassium channel domain-containing protein</fullName>
    </recommendedName>
</protein>
<evidence type="ECO:0000256" key="4">
    <source>
        <dbReference type="ARBA" id="ARBA00022958"/>
    </source>
</evidence>
<feature type="transmembrane region" description="Helical" evidence="11">
    <location>
        <begin position="252"/>
        <end position="272"/>
    </location>
</feature>
<keyword evidence="4" id="KW-0630">Potassium</keyword>
<feature type="transmembrane region" description="Helical" evidence="11">
    <location>
        <begin position="141"/>
        <end position="159"/>
    </location>
</feature>
<comment type="subcellular location">
    <subcellularLocation>
        <location evidence="1">Membrane</location>
        <topology evidence="1">Multi-pass membrane protein</topology>
    </subcellularLocation>
</comment>
<dbReference type="InterPro" id="IPR013099">
    <property type="entry name" value="K_chnl_dom"/>
</dbReference>
<keyword evidence="2 9" id="KW-0813">Transport</keyword>
<dbReference type="OMA" id="DDSHRHE"/>
<evidence type="ECO:0000256" key="5">
    <source>
        <dbReference type="ARBA" id="ARBA00022989"/>
    </source>
</evidence>
<dbReference type="GO" id="GO:0005886">
    <property type="term" value="C:plasma membrane"/>
    <property type="evidence" value="ECO:0007669"/>
    <property type="project" value="TreeGrafter"/>
</dbReference>
<dbReference type="PANTHER" id="PTHR11003">
    <property type="entry name" value="POTASSIUM CHANNEL, SUBFAMILY K"/>
    <property type="match status" value="1"/>
</dbReference>
<evidence type="ECO:0000256" key="8">
    <source>
        <dbReference type="ARBA" id="ARBA00023303"/>
    </source>
</evidence>
<keyword evidence="8 9" id="KW-0407">Ion channel</keyword>
<evidence type="ECO:0000259" key="12">
    <source>
        <dbReference type="Pfam" id="PF07885"/>
    </source>
</evidence>
<feature type="domain" description="Potassium channel" evidence="12">
    <location>
        <begin position="110"/>
        <end position="165"/>
    </location>
</feature>
<dbReference type="PRINTS" id="PR01333">
    <property type="entry name" value="2POREKCHANEL"/>
</dbReference>
<feature type="compositionally biased region" description="Polar residues" evidence="10">
    <location>
        <begin position="205"/>
        <end position="215"/>
    </location>
</feature>
<reference evidence="13" key="1">
    <citation type="submission" date="2025-08" db="UniProtKB">
        <authorList>
            <consortium name="Ensembl"/>
        </authorList>
    </citation>
    <scope>IDENTIFICATION</scope>
</reference>